<sequence>MRRLRLRDFSKMLSYGTEFSSRWEWDGALGVTFSLVRSRVKNVAWLSSRDLTSWSACLARSDGARQVWYDNRMIEVVDNGPS</sequence>
<name>A0AAE1A7G5_9GAST</name>
<dbReference type="AlphaFoldDB" id="A0AAE1A7G5"/>
<protein>
    <submittedName>
        <fullName evidence="1">Uncharacterized protein</fullName>
    </submittedName>
</protein>
<organism evidence="1 2">
    <name type="scientific">Elysia crispata</name>
    <name type="common">lettuce slug</name>
    <dbReference type="NCBI Taxonomy" id="231223"/>
    <lineage>
        <taxon>Eukaryota</taxon>
        <taxon>Metazoa</taxon>
        <taxon>Spiralia</taxon>
        <taxon>Lophotrochozoa</taxon>
        <taxon>Mollusca</taxon>
        <taxon>Gastropoda</taxon>
        <taxon>Heterobranchia</taxon>
        <taxon>Euthyneura</taxon>
        <taxon>Panpulmonata</taxon>
        <taxon>Sacoglossa</taxon>
        <taxon>Placobranchoidea</taxon>
        <taxon>Plakobranchidae</taxon>
        <taxon>Elysia</taxon>
    </lineage>
</organism>
<dbReference type="Proteomes" id="UP001283361">
    <property type="component" value="Unassembled WGS sequence"/>
</dbReference>
<evidence type="ECO:0000313" key="2">
    <source>
        <dbReference type="Proteomes" id="UP001283361"/>
    </source>
</evidence>
<keyword evidence="2" id="KW-1185">Reference proteome</keyword>
<proteinExistence type="predicted"/>
<reference evidence="1" key="1">
    <citation type="journal article" date="2023" name="G3 (Bethesda)">
        <title>A reference genome for the long-term kleptoplast-retaining sea slug Elysia crispata morphotype clarki.</title>
        <authorList>
            <person name="Eastman K.E."/>
            <person name="Pendleton A.L."/>
            <person name="Shaikh M.A."/>
            <person name="Suttiyut T."/>
            <person name="Ogas R."/>
            <person name="Tomko P."/>
            <person name="Gavelis G."/>
            <person name="Widhalm J.R."/>
            <person name="Wisecaver J.H."/>
        </authorList>
    </citation>
    <scope>NUCLEOTIDE SEQUENCE</scope>
    <source>
        <strain evidence="1">ECLA1</strain>
    </source>
</reference>
<comment type="caution">
    <text evidence="1">The sequence shown here is derived from an EMBL/GenBank/DDBJ whole genome shotgun (WGS) entry which is preliminary data.</text>
</comment>
<dbReference type="EMBL" id="JAWDGP010002489">
    <property type="protein sequence ID" value="KAK3782693.1"/>
    <property type="molecule type" value="Genomic_DNA"/>
</dbReference>
<gene>
    <name evidence="1" type="ORF">RRG08_037696</name>
</gene>
<accession>A0AAE1A7G5</accession>
<evidence type="ECO:0000313" key="1">
    <source>
        <dbReference type="EMBL" id="KAK3782693.1"/>
    </source>
</evidence>